<dbReference type="AlphaFoldDB" id="A0A0R1ULB9"/>
<protein>
    <submittedName>
        <fullName evidence="1">Uncharacterized protein</fullName>
    </submittedName>
</protein>
<gene>
    <name evidence="1" type="ORF">FD28_GL000644</name>
</gene>
<dbReference type="PATRIC" id="fig|1423753.3.peg.675"/>
<dbReference type="RefSeq" id="WP_057734376.1">
    <property type="nucleotide sequence ID" value="NZ_AZFS01000060.1"/>
</dbReference>
<sequence>MKRLKEFLVALVLGLAIGGLAGMTGTSASASTWHKGLPKVLKQHHLWGSKRISRFGSAKQFYSRNFIETGYSKGSGYFFSDVMRTYYKNGKFEQSFVELLINSRRYEVDPATTYMKTGKHTYQIKSTVKQSGYPDQRYKVQQSGKHMTVWTKRLWNHIDPNKGFNRSQKKWHKIDHYQVLKNISDDNVQNKDPMHK</sequence>
<dbReference type="STRING" id="1423753.FD28_GL000644"/>
<name>A0A0R1ULB9_9LACO</name>
<reference evidence="1 2" key="1">
    <citation type="journal article" date="2015" name="Genome Announc.">
        <title>Expanding the biotechnology potential of lactobacilli through comparative genomics of 213 strains and associated genera.</title>
        <authorList>
            <person name="Sun Z."/>
            <person name="Harris H.M."/>
            <person name="McCann A."/>
            <person name="Guo C."/>
            <person name="Argimon S."/>
            <person name="Zhang W."/>
            <person name="Yang X."/>
            <person name="Jeffery I.B."/>
            <person name="Cooney J.C."/>
            <person name="Kagawa T.F."/>
            <person name="Liu W."/>
            <person name="Song Y."/>
            <person name="Salvetti E."/>
            <person name="Wrobel A."/>
            <person name="Rasinkangas P."/>
            <person name="Parkhill J."/>
            <person name="Rea M.C."/>
            <person name="O'Sullivan O."/>
            <person name="Ritari J."/>
            <person name="Douillard F.P."/>
            <person name="Paul Ross R."/>
            <person name="Yang R."/>
            <person name="Briner A.E."/>
            <person name="Felis G.E."/>
            <person name="de Vos W.M."/>
            <person name="Barrangou R."/>
            <person name="Klaenhammer T.R."/>
            <person name="Caufield P.W."/>
            <person name="Cui Y."/>
            <person name="Zhang H."/>
            <person name="O'Toole P.W."/>
        </authorList>
    </citation>
    <scope>NUCLEOTIDE SEQUENCE [LARGE SCALE GENOMIC DNA]</scope>
    <source>
        <strain evidence="1 2">DSM 16381</strain>
    </source>
</reference>
<proteinExistence type="predicted"/>
<dbReference type="OrthoDB" id="2292832at2"/>
<accession>A0A0R1ULB9</accession>
<evidence type="ECO:0000313" key="1">
    <source>
        <dbReference type="EMBL" id="KRL94097.1"/>
    </source>
</evidence>
<keyword evidence="2" id="KW-1185">Reference proteome</keyword>
<dbReference type="EMBL" id="AZFS01000060">
    <property type="protein sequence ID" value="KRL94097.1"/>
    <property type="molecule type" value="Genomic_DNA"/>
</dbReference>
<organism evidence="1 2">
    <name type="scientific">Levilactobacillus hammesii DSM 16381</name>
    <dbReference type="NCBI Taxonomy" id="1423753"/>
    <lineage>
        <taxon>Bacteria</taxon>
        <taxon>Bacillati</taxon>
        <taxon>Bacillota</taxon>
        <taxon>Bacilli</taxon>
        <taxon>Lactobacillales</taxon>
        <taxon>Lactobacillaceae</taxon>
        <taxon>Levilactobacillus</taxon>
    </lineage>
</organism>
<dbReference type="Proteomes" id="UP000051580">
    <property type="component" value="Unassembled WGS sequence"/>
</dbReference>
<evidence type="ECO:0000313" key="2">
    <source>
        <dbReference type="Proteomes" id="UP000051580"/>
    </source>
</evidence>
<comment type="caution">
    <text evidence="1">The sequence shown here is derived from an EMBL/GenBank/DDBJ whole genome shotgun (WGS) entry which is preliminary data.</text>
</comment>